<name>A0A1E7KCQ3_9ACTN</name>
<comment type="caution">
    <text evidence="1">The sequence shown here is derived from an EMBL/GenBank/DDBJ whole genome shotgun (WGS) entry which is preliminary data.</text>
</comment>
<gene>
    <name evidence="1" type="ORF">AN217_26160</name>
</gene>
<organism evidence="1 2">
    <name type="scientific">Streptomyces qinglanensis</name>
    <dbReference type="NCBI Taxonomy" id="943816"/>
    <lineage>
        <taxon>Bacteria</taxon>
        <taxon>Bacillati</taxon>
        <taxon>Actinomycetota</taxon>
        <taxon>Actinomycetes</taxon>
        <taxon>Kitasatosporales</taxon>
        <taxon>Streptomycetaceae</taxon>
        <taxon>Streptomyces</taxon>
    </lineage>
</organism>
<accession>A0A1E7KCQ3</accession>
<dbReference type="AlphaFoldDB" id="A0A1E7KCQ3"/>
<evidence type="ECO:0008006" key="3">
    <source>
        <dbReference type="Google" id="ProtNLM"/>
    </source>
</evidence>
<dbReference type="InterPro" id="IPR029058">
    <property type="entry name" value="AB_hydrolase_fold"/>
</dbReference>
<dbReference type="PATRIC" id="fig|943816.4.peg.4824"/>
<evidence type="ECO:0000313" key="1">
    <source>
        <dbReference type="EMBL" id="OEV01617.1"/>
    </source>
</evidence>
<dbReference type="RefSeq" id="WP_069993587.1">
    <property type="nucleotide sequence ID" value="NZ_LJGV01000022.1"/>
</dbReference>
<dbReference type="SUPFAM" id="SSF53474">
    <property type="entry name" value="alpha/beta-Hydrolases"/>
    <property type="match status" value="1"/>
</dbReference>
<dbReference type="Proteomes" id="UP000175829">
    <property type="component" value="Unassembled WGS sequence"/>
</dbReference>
<evidence type="ECO:0000313" key="2">
    <source>
        <dbReference type="Proteomes" id="UP000175829"/>
    </source>
</evidence>
<dbReference type="EMBL" id="LJGV01000022">
    <property type="protein sequence ID" value="OEV01617.1"/>
    <property type="molecule type" value="Genomic_DNA"/>
</dbReference>
<proteinExistence type="predicted"/>
<protein>
    <recommendedName>
        <fullName evidence="3">Alpha/beta hydrolase</fullName>
    </recommendedName>
</protein>
<sequence>MSSSGRTQLLFVHGIGGLRDAERERRTWLEALADGARKAGHADAVSGLTQGWLSEARFVDYSDLFSDREAQGGAENDFPAEHVQFLAALFRDMVDELAREAEREGDRQTLRVADDARDQLQRTGGQSQGLLGPVRVLANALTTILQAPGLRRAAQWANGWSLLGHLAQVSRYLNRAECDSRDRTLDARIRERLLRQTDPGWPLVVVAHSLGTVVSFEALHEYTGSVELLVTLGSPLATGAAVRQRIRPVPARTPEVVARWLNFWDRDDIVVARPRLQQWMLPNTSGVVPTTDRVDSDGIWVHTATKYLRQPAVAGPIAEVLKR</sequence>
<dbReference type="Gene3D" id="3.40.50.1820">
    <property type="entry name" value="alpha/beta hydrolase"/>
    <property type="match status" value="1"/>
</dbReference>
<reference evidence="1 2" key="1">
    <citation type="journal article" date="2016" name="Front. Microbiol.">
        <title>Comparative Genomics Analysis of Streptomyces Species Reveals Their Adaptation to the Marine Environment and Their Diversity at the Genomic Level.</title>
        <authorList>
            <person name="Tian X."/>
            <person name="Zhang Z."/>
            <person name="Yang T."/>
            <person name="Chen M."/>
            <person name="Li J."/>
            <person name="Chen F."/>
            <person name="Yang J."/>
            <person name="Li W."/>
            <person name="Zhang B."/>
            <person name="Zhang Z."/>
            <person name="Wu J."/>
            <person name="Zhang C."/>
            <person name="Long L."/>
            <person name="Xiao J."/>
        </authorList>
    </citation>
    <scope>NUCLEOTIDE SEQUENCE [LARGE SCALE GENOMIC DNA]</scope>
    <source>
        <strain evidence="1 2">SCSIO M10379</strain>
    </source>
</reference>